<evidence type="ECO:0000256" key="13">
    <source>
        <dbReference type="ARBA" id="ARBA00023286"/>
    </source>
</evidence>
<feature type="domain" description="Ionotropic glutamate receptor C-terminal" evidence="21">
    <location>
        <begin position="454"/>
        <end position="837"/>
    </location>
</feature>
<keyword evidence="14" id="KW-0407">Ion channel</keyword>
<dbReference type="CDD" id="cd13715">
    <property type="entry name" value="PBP2_iGluR_AMPA"/>
    <property type="match status" value="1"/>
</dbReference>
<dbReference type="SUPFAM" id="SSF53822">
    <property type="entry name" value="Periplasmic binding protein-like I"/>
    <property type="match status" value="1"/>
</dbReference>
<feature type="chain" id="PRO_5016283545" evidence="20">
    <location>
        <begin position="25"/>
        <end position="939"/>
    </location>
</feature>
<evidence type="ECO:0000256" key="5">
    <source>
        <dbReference type="ARBA" id="ARBA00022729"/>
    </source>
</evidence>
<dbReference type="SUPFAM" id="SSF81324">
    <property type="entry name" value="Voltage-gated potassium channels"/>
    <property type="match status" value="1"/>
</dbReference>
<evidence type="ECO:0000256" key="2">
    <source>
        <dbReference type="ARBA" id="ARBA00022448"/>
    </source>
</evidence>
<dbReference type="VEuPathDB" id="VectorBase:CSON013339"/>
<keyword evidence="11" id="KW-0325">Glycoprotein</keyword>
<dbReference type="FunFam" id="3.40.190.10:FF:000001">
    <property type="entry name" value="Glutamate receptor ionotropic, kainate 2"/>
    <property type="match status" value="1"/>
</dbReference>
<gene>
    <name evidence="23" type="primary">CSON013339</name>
</gene>
<dbReference type="Pfam" id="PF00060">
    <property type="entry name" value="Lig_chan"/>
    <property type="match status" value="1"/>
</dbReference>
<dbReference type="InterPro" id="IPR019594">
    <property type="entry name" value="Glu/Gly-bd"/>
</dbReference>
<dbReference type="InterPro" id="IPR015683">
    <property type="entry name" value="Ionotropic_Glu_rcpt"/>
</dbReference>
<dbReference type="GO" id="GO:0007166">
    <property type="term" value="P:cell surface receptor signaling pathway"/>
    <property type="evidence" value="ECO:0007669"/>
    <property type="project" value="UniProtKB-ARBA"/>
</dbReference>
<evidence type="ECO:0000256" key="1">
    <source>
        <dbReference type="ARBA" id="ARBA00008685"/>
    </source>
</evidence>
<feature type="site" description="Interaction with the cone snail toxin Con-ikot-ikot" evidence="17">
    <location>
        <position position="729"/>
    </location>
</feature>
<evidence type="ECO:0000256" key="10">
    <source>
        <dbReference type="ARBA" id="ARBA00023170"/>
    </source>
</evidence>
<dbReference type="AlphaFoldDB" id="A0A336LRY5"/>
<comment type="similarity">
    <text evidence="1">Belongs to the glutamate-gated ion channel (TC 1.A.10.1) family.</text>
</comment>
<feature type="transmembrane region" description="Helical" evidence="19">
    <location>
        <begin position="586"/>
        <end position="605"/>
    </location>
</feature>
<dbReference type="FunFam" id="3.40.190.10:FF:000087">
    <property type="entry name" value="glutamate receptor 4 isoform X2"/>
    <property type="match status" value="1"/>
</dbReference>
<evidence type="ECO:0000256" key="7">
    <source>
        <dbReference type="ARBA" id="ARBA00023018"/>
    </source>
</evidence>
<evidence type="ECO:0000256" key="11">
    <source>
        <dbReference type="ARBA" id="ARBA00023180"/>
    </source>
</evidence>
<protein>
    <submittedName>
        <fullName evidence="23">CSON013339 protein</fullName>
    </submittedName>
</protein>
<evidence type="ECO:0000256" key="19">
    <source>
        <dbReference type="SAM" id="Phobius"/>
    </source>
</evidence>
<sequence length="939" mass="106508">MNPKPAINIIIPILILVLGPQTKAQTSSLEKISIGAIFEQGTVLEQSIFKHALLNYNHNGTNRRFELQAFVDVINTADAFKLSRLICNQFSRGVFAILGAISPESFVTLHSYSNTFQMPFLSSWYPEKVLTPSSGVLDFAISMRPDYSQAIVDIIKHYGWKKIIFIYDTHDGLLRLQQIYQNMTPGKEIFHIDAVQRITTATEAINYLRQIESVDRWGQKYVVLDCLADTAKNIIIQHVRDVQLGKRTYHYLLSGLIMDTDWETNVIEFSAVNITGIRLIDESRSFVKQFLDSWKKHEALTNHNPKRTITAQAALIYDSVFALVEAFNKILKKKSDQFKAYTVRKSGGGSGNLPSNVSKGLDCNPASSSGGMTVWEHGDKISRYIRKIEIEGLTGNISFNDQGKRTNFTLNIVEMNSNSEIIKIGDWSDTKGLEILSFKSLKSIERNRIEKNRTFIVTTIIEEPYIMLREPEVGKVLEGNERFEGYCKDLADIIAERLGITYEIRLVKDNSYGSENNKGEWDGMVGELIRKEADIAIAPMTITSERERVIDFSKPFMSLGISIMIKKPVKQNPGVFSFLNPLSKEIWICVIFSYIGVSVVLYIVSRFSPQEWRLLTDDKNSHNSHNNAPMFNSNTVVNDFSFYNAFWFSLTSFMQQGCDISPRSLSGRIVGSVWWFFTLILISSYTANLAAFLTVERMVTKINSAEDLAAQTEVEYGTMLHGSTYEFFRKSHIELYQRMWNFMKSKPNVFVNTYDEGIKRVRQSKGKYALLIESPKNEYINERQPCDTMKVGRNLDSKGFGIGTPSGSPLRDAINLAVLKLKEDGTLTKLSNKWWYDRTECLDKHEDTQRNELTLSNVAGIFYILIGGLLLALTVALTEFCCRTEKSAVVKNKHPDVSIPRSMEKTGLSDFEGPRLGYYTPNPLPDIDPSHGPTHHTQL</sequence>
<evidence type="ECO:0000256" key="12">
    <source>
        <dbReference type="ARBA" id="ARBA00023257"/>
    </source>
</evidence>
<dbReference type="SUPFAM" id="SSF53850">
    <property type="entry name" value="Periplasmic binding protein-like II"/>
    <property type="match status" value="1"/>
</dbReference>
<dbReference type="Gene3D" id="1.10.287.70">
    <property type="match status" value="1"/>
</dbReference>
<dbReference type="OMA" id="VMPPSTH"/>
<feature type="binding site" evidence="16">
    <location>
        <position position="723"/>
    </location>
    <ligand>
        <name>L-glutamate</name>
        <dbReference type="ChEBI" id="CHEBI:29985"/>
    </ligand>
</feature>
<evidence type="ECO:0000256" key="15">
    <source>
        <dbReference type="ARBA" id="ARBA00034104"/>
    </source>
</evidence>
<keyword evidence="12" id="KW-0628">Postsynaptic cell membrane</keyword>
<evidence type="ECO:0000256" key="8">
    <source>
        <dbReference type="ARBA" id="ARBA00023065"/>
    </source>
</evidence>
<dbReference type="GO" id="GO:0022824">
    <property type="term" value="F:transmitter-gated monoatomic ion channel activity"/>
    <property type="evidence" value="ECO:0007669"/>
    <property type="project" value="UniProtKB-ARBA"/>
</dbReference>
<evidence type="ECO:0000256" key="14">
    <source>
        <dbReference type="ARBA" id="ARBA00023303"/>
    </source>
</evidence>
<evidence type="ECO:0000256" key="18">
    <source>
        <dbReference type="PIRSR" id="PIRSR601508-3"/>
    </source>
</evidence>
<feature type="disulfide bond" evidence="18">
    <location>
        <begin position="87"/>
        <end position="363"/>
    </location>
</feature>
<dbReference type="PRINTS" id="PR00177">
    <property type="entry name" value="NMDARECEPTOR"/>
</dbReference>
<feature type="site" description="Crucial to convey clamshell closure to channel opening" evidence="17">
    <location>
        <position position="702"/>
    </location>
</feature>
<evidence type="ECO:0000256" key="9">
    <source>
        <dbReference type="ARBA" id="ARBA00023136"/>
    </source>
</evidence>
<dbReference type="CDD" id="cd06380">
    <property type="entry name" value="PBP1_iGluR_AMPA"/>
    <property type="match status" value="1"/>
</dbReference>
<dbReference type="GO" id="GO:0045211">
    <property type="term" value="C:postsynaptic membrane"/>
    <property type="evidence" value="ECO:0007669"/>
    <property type="project" value="UniProtKB-SubCell"/>
</dbReference>
<dbReference type="InterPro" id="IPR028082">
    <property type="entry name" value="Peripla_BP_I"/>
</dbReference>
<keyword evidence="13" id="KW-1071">Ligand-gated ion channel</keyword>
<feature type="site" description="Interaction with the cone snail toxin Con-ikot-ikot" evidence="17">
    <location>
        <position position="820"/>
    </location>
</feature>
<keyword evidence="9 19" id="KW-0472">Membrane</keyword>
<keyword evidence="2" id="KW-0813">Transport</keyword>
<keyword evidence="10" id="KW-0675">Receptor</keyword>
<dbReference type="Gene3D" id="3.40.190.10">
    <property type="entry name" value="Periplasmic binding protein-like II"/>
    <property type="match status" value="2"/>
</dbReference>
<feature type="binding site" evidence="16">
    <location>
        <position position="539"/>
    </location>
    <ligand>
        <name>L-glutamate</name>
        <dbReference type="ChEBI" id="CHEBI:29985"/>
    </ligand>
</feature>
<comment type="subcellular location">
    <subcellularLocation>
        <location evidence="15">Postsynaptic cell membrane</location>
        <topology evidence="15">Multi-pass membrane protein</topology>
    </subcellularLocation>
</comment>
<feature type="transmembrane region" description="Helical" evidence="19">
    <location>
        <begin position="858"/>
        <end position="877"/>
    </location>
</feature>
<dbReference type="EMBL" id="UFQT01000066">
    <property type="protein sequence ID" value="SSX19329.1"/>
    <property type="molecule type" value="Genomic_DNA"/>
</dbReference>
<feature type="signal peptide" evidence="20">
    <location>
        <begin position="1"/>
        <end position="24"/>
    </location>
</feature>
<dbReference type="PANTHER" id="PTHR18966">
    <property type="entry name" value="IONOTROPIC GLUTAMATE RECEPTOR"/>
    <property type="match status" value="1"/>
</dbReference>
<keyword evidence="3" id="KW-1003">Cell membrane</keyword>
<keyword evidence="8" id="KW-0406">Ion transport</keyword>
<dbReference type="Gene3D" id="3.40.50.2300">
    <property type="match status" value="2"/>
</dbReference>
<evidence type="ECO:0000259" key="22">
    <source>
        <dbReference type="SMART" id="SM00918"/>
    </source>
</evidence>
<feature type="transmembrane region" description="Helical" evidence="19">
    <location>
        <begin position="673"/>
        <end position="695"/>
    </location>
</feature>
<proteinExistence type="inferred from homology"/>
<accession>A0A336LRY5</accession>
<keyword evidence="18" id="KW-1015">Disulfide bond</keyword>
<keyword evidence="5 20" id="KW-0732">Signal</keyword>
<keyword evidence="7" id="KW-0770">Synapse</keyword>
<dbReference type="SMART" id="SM00079">
    <property type="entry name" value="PBPe"/>
    <property type="match status" value="1"/>
</dbReference>
<evidence type="ECO:0000256" key="6">
    <source>
        <dbReference type="ARBA" id="ARBA00022989"/>
    </source>
</evidence>
<dbReference type="Pfam" id="PF01094">
    <property type="entry name" value="ANF_receptor"/>
    <property type="match status" value="1"/>
</dbReference>
<feature type="binding site" evidence="16">
    <location>
        <position position="546"/>
    </location>
    <ligand>
        <name>L-glutamate</name>
        <dbReference type="ChEBI" id="CHEBI:29985"/>
    </ligand>
</feature>
<dbReference type="FunFam" id="1.10.287.70:FF:000067">
    <property type="entry name" value="glutamate receptor 2 isoform X1"/>
    <property type="match status" value="1"/>
</dbReference>
<evidence type="ECO:0000256" key="4">
    <source>
        <dbReference type="ARBA" id="ARBA00022692"/>
    </source>
</evidence>
<feature type="binding site" evidence="16">
    <location>
        <position position="724"/>
    </location>
    <ligand>
        <name>L-glutamate</name>
        <dbReference type="ChEBI" id="CHEBI:29985"/>
    </ligand>
</feature>
<keyword evidence="6 19" id="KW-1133">Transmembrane helix</keyword>
<evidence type="ECO:0000256" key="16">
    <source>
        <dbReference type="PIRSR" id="PIRSR601508-1"/>
    </source>
</evidence>
<feature type="disulfide bond" evidence="18">
    <location>
        <begin position="786"/>
        <end position="841"/>
    </location>
</feature>
<feature type="binding site" evidence="16">
    <location>
        <position position="773"/>
    </location>
    <ligand>
        <name>L-glutamate</name>
        <dbReference type="ChEBI" id="CHEBI:29985"/>
    </ligand>
</feature>
<dbReference type="FunFam" id="3.40.50.2300:FF:000186">
    <property type="entry name" value="Glutamate receptor 1"/>
    <property type="match status" value="1"/>
</dbReference>
<dbReference type="InterPro" id="IPR001508">
    <property type="entry name" value="Iono_Glu_rcpt_met"/>
</dbReference>
<dbReference type="Pfam" id="PF10613">
    <property type="entry name" value="Lig_chan-Glu_bd"/>
    <property type="match status" value="1"/>
</dbReference>
<name>A0A336LRY5_CULSO</name>
<feature type="domain" description="Ionotropic glutamate receptor L-glutamate and glycine-binding" evidence="22">
    <location>
        <begin position="464"/>
        <end position="530"/>
    </location>
</feature>
<reference evidence="23" key="1">
    <citation type="submission" date="2018-07" db="EMBL/GenBank/DDBJ databases">
        <authorList>
            <person name="Quirk P.G."/>
            <person name="Krulwich T.A."/>
        </authorList>
    </citation>
    <scope>NUCLEOTIDE SEQUENCE</scope>
</reference>
<evidence type="ECO:0000259" key="21">
    <source>
        <dbReference type="SMART" id="SM00079"/>
    </source>
</evidence>
<evidence type="ECO:0000256" key="20">
    <source>
        <dbReference type="SAM" id="SignalP"/>
    </source>
</evidence>
<evidence type="ECO:0000256" key="3">
    <source>
        <dbReference type="ARBA" id="ARBA00022475"/>
    </source>
</evidence>
<keyword evidence="4 19" id="KW-0812">Transmembrane</keyword>
<dbReference type="SMART" id="SM00918">
    <property type="entry name" value="Lig_chan-Glu_bd"/>
    <property type="match status" value="1"/>
</dbReference>
<feature type="binding site" evidence="16">
    <location>
        <position position="541"/>
    </location>
    <ligand>
        <name>L-glutamate</name>
        <dbReference type="ChEBI" id="CHEBI:29985"/>
    </ligand>
</feature>
<evidence type="ECO:0000313" key="23">
    <source>
        <dbReference type="EMBL" id="SSX19329.1"/>
    </source>
</evidence>
<dbReference type="InterPro" id="IPR001320">
    <property type="entry name" value="Iontro_rcpt_C"/>
</dbReference>
<dbReference type="InterPro" id="IPR001828">
    <property type="entry name" value="ANF_lig-bd_rcpt"/>
</dbReference>
<organism evidence="23">
    <name type="scientific">Culicoides sonorensis</name>
    <name type="common">Biting midge</name>
    <dbReference type="NCBI Taxonomy" id="179676"/>
    <lineage>
        <taxon>Eukaryota</taxon>
        <taxon>Metazoa</taxon>
        <taxon>Ecdysozoa</taxon>
        <taxon>Arthropoda</taxon>
        <taxon>Hexapoda</taxon>
        <taxon>Insecta</taxon>
        <taxon>Pterygota</taxon>
        <taxon>Neoptera</taxon>
        <taxon>Endopterygota</taxon>
        <taxon>Diptera</taxon>
        <taxon>Nematocera</taxon>
        <taxon>Chironomoidea</taxon>
        <taxon>Ceratopogonidae</taxon>
        <taxon>Ceratopogoninae</taxon>
        <taxon>Culicoides</taxon>
        <taxon>Monoculicoides</taxon>
    </lineage>
</organism>
<evidence type="ECO:0000256" key="17">
    <source>
        <dbReference type="PIRSR" id="PIRSR601508-2"/>
    </source>
</evidence>